<feature type="compositionally biased region" description="Polar residues" evidence="1">
    <location>
        <begin position="89"/>
        <end position="98"/>
    </location>
</feature>
<feature type="compositionally biased region" description="Polar residues" evidence="1">
    <location>
        <begin position="1"/>
        <end position="26"/>
    </location>
</feature>
<gene>
    <name evidence="3" type="ORF">BGZ95_002668</name>
</gene>
<sequence>MSSTGVLRSPQAYKSSSSAPNSDEIVSQSSSSSGSIPQRPPRQSRQRSESSSSPIMTASQYNTHYQTDAYYTPSVHSQSPRPSPRSTPNTYGYQSSQVPPSPMAFQLPPSAMSSTSNRDDSLRSGSVSYPHPHQQQQQQQQQQQPYYSGNVSSASSYRSPHMSPGLPSSGNLQMMPPPLSLPDSFLEDQCDYAGYYSSDVGILSSPPLLSTPQVLSSPQLSPDPHYQQQQQQQQQLHSPMNSGNLHPRQQHPSYPHSPDIPPRQGSRSAGAGMTLPSPHMTPTTSPLHNDFPNLSLNDARRPSGQPQQGQPQQGQPQQGQPPVSGTRSRAYSTTTVSTDDSSASRNSLVPRASGPIEFYLGQPHVPVESFLMPSQEQYPPDSLILFGGTAVHSEGGLFRKDSKEYLMLTNSSLLKYKSMEKAAKVFGNQSVWSSSSGHQILTPQQTALISKDHRILSLNSIIGVYTFQPAGTETQIVVEYLVSISSQPATMHFTPAVDQVEHWLKELRQGCNYHAAQAGLILKGTRQRQWVRAQRIKGVPVQENGSSDSKVALENKVVVIAVGAAHIHILPHNLGNSSSKDDLKDERNILQYPILTIRTIHYKEKDDTFTLAFGTTLRQRTVVMTFASARAREIIIAIRARVESLRWLYPLGRKGIELSLSESLSRPIPVPSKDHLTDLGFDELLRAECHAMGLDRRVFNNIVIDGFSITVNKASETPEIKRDYTVEEMKCLLRALRFNTTFKEISFRDISFGSLQKTKTLRDGTLRYGLRPDQEFYELIMGNPQIRVLDLHGCRLDTSAIGSIGRAIRDGYNTGLRLESLDLYGNHATDGADVMTLAKGIVKHAGTLHCLDVGYCQITGDGINQVMHAFVANPDVASHTLEFFGIQGNPESKVNSFILDMFLKHSMCLEKLDLSELTSWSKSPILMAETLANCGGFLKCLDLSGMALHPSTLDQILAWISSPECENLEQLKVEGCGLDGNQFASVLDAVGQSGNQKVEICAGRNLLSDGHDLPENLVNVLSSGETTTSLGLRRTCWSEQALRQLFLSLSQNFTLKKLDLSAVSLASSRDPDVETCKLLGQMLSSEASRLEELLIQGEETDELTSRMGRNLWRSFQGLGASRYLTKLDVRRNRFKDEGALALAEALRVNQSLVWLDMDENDVTTDGFNAILSAFHQGGTEQVPTSSRYYNSTLAYFVPPVMDVTKQTNALKEAMLETYKSEQETRFLLNHATGKDAAEWKERLAQILRQRNQSTEACSRIEKAIDGIATVVDRNKAAMEAVIRDRERRRDRERDRELIQQRRDNRRA</sequence>
<dbReference type="Pfam" id="PF13516">
    <property type="entry name" value="LRR_6"/>
    <property type="match status" value="2"/>
</dbReference>
<dbReference type="Pfam" id="PF25353">
    <property type="entry name" value="PH_2nd_LRR"/>
    <property type="match status" value="1"/>
</dbReference>
<feature type="compositionally biased region" description="Polar residues" evidence="1">
    <location>
        <begin position="55"/>
        <end position="66"/>
    </location>
</feature>
<evidence type="ECO:0000313" key="4">
    <source>
        <dbReference type="Proteomes" id="UP001194580"/>
    </source>
</evidence>
<accession>A0AAD4D572</accession>
<dbReference type="EMBL" id="JAAAIL010001575">
    <property type="protein sequence ID" value="KAG0268017.1"/>
    <property type="molecule type" value="Genomic_DNA"/>
</dbReference>
<reference evidence="3" key="1">
    <citation type="journal article" date="2020" name="Fungal Divers.">
        <title>Resolving the Mortierellaceae phylogeny through synthesis of multi-gene phylogenetics and phylogenomics.</title>
        <authorList>
            <person name="Vandepol N."/>
            <person name="Liber J."/>
            <person name="Desiro A."/>
            <person name="Na H."/>
            <person name="Kennedy M."/>
            <person name="Barry K."/>
            <person name="Grigoriev I.V."/>
            <person name="Miller A.N."/>
            <person name="O'Donnell K."/>
            <person name="Stajich J.E."/>
            <person name="Bonito G."/>
        </authorList>
    </citation>
    <scope>NUCLEOTIDE SEQUENCE</scope>
    <source>
        <strain evidence="3">NRRL 28262</strain>
    </source>
</reference>
<feature type="compositionally biased region" description="Polar residues" evidence="1">
    <location>
        <begin position="145"/>
        <end position="158"/>
    </location>
</feature>
<organism evidence="3 4">
    <name type="scientific">Linnemannia exigua</name>
    <dbReference type="NCBI Taxonomy" id="604196"/>
    <lineage>
        <taxon>Eukaryota</taxon>
        <taxon>Fungi</taxon>
        <taxon>Fungi incertae sedis</taxon>
        <taxon>Mucoromycota</taxon>
        <taxon>Mortierellomycotina</taxon>
        <taxon>Mortierellomycetes</taxon>
        <taxon>Mortierellales</taxon>
        <taxon>Mortierellaceae</taxon>
        <taxon>Linnemannia</taxon>
    </lineage>
</organism>
<proteinExistence type="predicted"/>
<feature type="compositionally biased region" description="Low complexity" evidence="1">
    <location>
        <begin position="304"/>
        <end position="322"/>
    </location>
</feature>
<protein>
    <recommendedName>
        <fullName evidence="2">LRR-containing protein second PH domain-containing protein</fullName>
    </recommendedName>
</protein>
<dbReference type="PANTHER" id="PTHR24112">
    <property type="entry name" value="LEUCINE-RICH REPEAT, ISOFORM F-RELATED"/>
    <property type="match status" value="1"/>
</dbReference>
<dbReference type="InterPro" id="IPR001611">
    <property type="entry name" value="Leu-rich_rpt"/>
</dbReference>
<evidence type="ECO:0000259" key="2">
    <source>
        <dbReference type="Pfam" id="PF25353"/>
    </source>
</evidence>
<feature type="compositionally biased region" description="Polar residues" evidence="1">
    <location>
        <begin position="280"/>
        <end position="296"/>
    </location>
</feature>
<feature type="compositionally biased region" description="Polar residues" evidence="1">
    <location>
        <begin position="207"/>
        <end position="220"/>
    </location>
</feature>
<dbReference type="Gene3D" id="3.80.10.10">
    <property type="entry name" value="Ribonuclease Inhibitor"/>
    <property type="match status" value="1"/>
</dbReference>
<dbReference type="InterPro" id="IPR057334">
    <property type="entry name" value="PH_2nd_LRR"/>
</dbReference>
<keyword evidence="4" id="KW-1185">Reference proteome</keyword>
<evidence type="ECO:0000256" key="1">
    <source>
        <dbReference type="SAM" id="MobiDB-lite"/>
    </source>
</evidence>
<evidence type="ECO:0000313" key="3">
    <source>
        <dbReference type="EMBL" id="KAG0268017.1"/>
    </source>
</evidence>
<name>A0AAD4D572_9FUNG</name>
<dbReference type="SMART" id="SM00368">
    <property type="entry name" value="LRR_RI"/>
    <property type="match status" value="4"/>
</dbReference>
<feature type="domain" description="LRR-containing protein second PH" evidence="2">
    <location>
        <begin position="543"/>
        <end position="649"/>
    </location>
</feature>
<dbReference type="Proteomes" id="UP001194580">
    <property type="component" value="Unassembled WGS sequence"/>
</dbReference>
<feature type="region of interest" description="Disordered" evidence="1">
    <location>
        <begin position="1"/>
        <end position="186"/>
    </location>
</feature>
<feature type="compositionally biased region" description="Low complexity" evidence="1">
    <location>
        <begin position="27"/>
        <end position="54"/>
    </location>
</feature>
<feature type="compositionally biased region" description="Low complexity" evidence="1">
    <location>
        <begin position="332"/>
        <end position="341"/>
    </location>
</feature>
<dbReference type="InterPro" id="IPR032675">
    <property type="entry name" value="LRR_dom_sf"/>
</dbReference>
<feature type="compositionally biased region" description="Low complexity" evidence="1">
    <location>
        <begin position="73"/>
        <end position="88"/>
    </location>
</feature>
<dbReference type="SUPFAM" id="SSF52047">
    <property type="entry name" value="RNI-like"/>
    <property type="match status" value="2"/>
</dbReference>
<feature type="region of interest" description="Disordered" evidence="1">
    <location>
        <begin position="201"/>
        <end position="349"/>
    </location>
</feature>
<comment type="caution">
    <text evidence="3">The sequence shown here is derived from an EMBL/GenBank/DDBJ whole genome shotgun (WGS) entry which is preliminary data.</text>
</comment>
<feature type="compositionally biased region" description="Low complexity" evidence="1">
    <location>
        <begin position="134"/>
        <end position="144"/>
    </location>
</feature>
<feature type="region of interest" description="Disordered" evidence="1">
    <location>
        <begin position="1285"/>
        <end position="1307"/>
    </location>
</feature>
<dbReference type="InterPro" id="IPR051279">
    <property type="entry name" value="PP1-Reg/Actin-Interact_Protein"/>
</dbReference>